<proteinExistence type="predicted"/>
<accession>A0A5U2F7I8</accession>
<dbReference type="AlphaFoldDB" id="A0A5U2F7I8"/>
<protein>
    <recommendedName>
        <fullName evidence="3">SLH domain-containing protein</fullName>
    </recommendedName>
</protein>
<dbReference type="EMBL" id="AAGKHU010000165">
    <property type="protein sequence ID" value="EBP0013843.1"/>
    <property type="molecule type" value="Genomic_DNA"/>
</dbReference>
<keyword evidence="1" id="KW-0732">Signal</keyword>
<reference evidence="2" key="1">
    <citation type="submission" date="2018-07" db="EMBL/GenBank/DDBJ databases">
        <authorList>
            <consortium name="GenomeTrakr network: Whole genome sequencing for foodborne pathogen traceback"/>
        </authorList>
    </citation>
    <scope>NUCLEOTIDE SEQUENCE</scope>
    <source>
        <strain evidence="2">CFSAN018538</strain>
    </source>
</reference>
<name>A0A5U2F7I8_SALER</name>
<feature type="chain" id="PRO_5026082798" description="SLH domain-containing protein" evidence="1">
    <location>
        <begin position="25"/>
        <end position="636"/>
    </location>
</feature>
<gene>
    <name evidence="2" type="ORF">HX37_24570</name>
</gene>
<feature type="signal peptide" evidence="1">
    <location>
        <begin position="1"/>
        <end position="24"/>
    </location>
</feature>
<evidence type="ECO:0008006" key="3">
    <source>
        <dbReference type="Google" id="ProtNLM"/>
    </source>
</evidence>
<comment type="caution">
    <text evidence="2">The sequence shown here is derived from an EMBL/GenBank/DDBJ whole genome shotgun (WGS) entry which is preliminary data.</text>
</comment>
<evidence type="ECO:0000313" key="2">
    <source>
        <dbReference type="EMBL" id="EBP0013843.1"/>
    </source>
</evidence>
<sequence>MRLGGYSRIGLLVAFYCFSLSVSANSVPQPVPKPVPAEPPAIRPGFAANDPRFGRVIEKMVANREAQVVSGAAGRVYATGASSLGLGAGIAVAAEVIRERPDVFDSIRMCGERVGNPQLCTGMSVFSAAYGLAKHTIDDSISTGISSFGSNMLAAGQTTWGLLGQAAGVISVADLALKQGKKAVEYITDGIKQDDGTYLLTLPNGATVTSSVAPSPKNPVAVYLPSDAVGFSAKKIQETITPYNKQVKPVEIAPTYYNIDAPPPVSQPFPDGVHRVSVKGTKYPYSADISDSNGHAVLVSDNPVMISLYNMINGYSHSSVTYHEASDDNNLHIRMPRMFKVYSVSVKDFQYDKPNPYFGGYSPIVTVVLTVSTTTVTLENAWDLCKSEKVPVSGGTGDKPETEWKRICHPERAVYKTVNDVRDVKDQIFFNTEFDSSNLPQIINGEVIDNIDFRPEELLNPAALVSLINGLAGQAVTQEGYQGIPLDKPFTAAELTAAANAVGVRLDKGLLYSPVVVPQSWVNARPNTDTHVNPGTNTDVDTSVDLGEDPGIKAPELEKPPAGEEILRPVTELMPDIKNLSISPKDVQCPVWSFELWDNKYSIDSHCTLLEKIRPLLKAVFLLIWGVISLRIILTA</sequence>
<organism evidence="2">
    <name type="scientific">Salmonella enterica</name>
    <name type="common">Salmonella choleraesuis</name>
    <dbReference type="NCBI Taxonomy" id="28901"/>
    <lineage>
        <taxon>Bacteria</taxon>
        <taxon>Pseudomonadati</taxon>
        <taxon>Pseudomonadota</taxon>
        <taxon>Gammaproteobacteria</taxon>
        <taxon>Enterobacterales</taxon>
        <taxon>Enterobacteriaceae</taxon>
        <taxon>Salmonella</taxon>
    </lineage>
</organism>
<evidence type="ECO:0000256" key="1">
    <source>
        <dbReference type="SAM" id="SignalP"/>
    </source>
</evidence>